<dbReference type="Proteomes" id="UP000621266">
    <property type="component" value="Unassembled WGS sequence"/>
</dbReference>
<evidence type="ECO:0000259" key="2">
    <source>
        <dbReference type="Pfam" id="PF11160"/>
    </source>
</evidence>
<evidence type="ECO:0000313" key="4">
    <source>
        <dbReference type="Proteomes" id="UP000621266"/>
    </source>
</evidence>
<comment type="caution">
    <text evidence="3">The sequence shown here is derived from an EMBL/GenBank/DDBJ whole genome shotgun (WGS) entry which is preliminary data.</text>
</comment>
<sequence>MAERSRPRKGDRVAWKSHGSEAVGEVEEEITERTEAAGRTVDASPGEPQYQVRSEKSGRAAVHKPEALRPEGGGKPERDERPGRGGTSRRNKKKD</sequence>
<dbReference type="Pfam" id="PF11160">
    <property type="entry name" value="Hva1_TUDOR"/>
    <property type="match status" value="1"/>
</dbReference>
<name>A0ABQ7FFC2_9ACTN</name>
<reference evidence="3 4" key="1">
    <citation type="submission" date="2019-10" db="EMBL/GenBank/DDBJ databases">
        <title>Streptomyces tenebrisbrunneis sp.nov., an endogenous actinomycete isolated from of Lycium ruthenicum.</title>
        <authorList>
            <person name="Ma L."/>
        </authorList>
    </citation>
    <scope>NUCLEOTIDE SEQUENCE [LARGE SCALE GENOMIC DNA]</scope>
    <source>
        <strain evidence="3 4">TRM 66187</strain>
    </source>
</reference>
<gene>
    <name evidence="3" type="ORF">GCU69_19250</name>
</gene>
<dbReference type="RefSeq" id="WP_098750105.1">
    <property type="nucleotide sequence ID" value="NZ_WHPN01000312.1"/>
</dbReference>
<evidence type="ECO:0000256" key="1">
    <source>
        <dbReference type="SAM" id="MobiDB-lite"/>
    </source>
</evidence>
<dbReference type="InterPro" id="IPR021331">
    <property type="entry name" value="Hva1_TUDOR"/>
</dbReference>
<accession>A0ABQ7FFC2</accession>
<proteinExistence type="predicted"/>
<feature type="compositionally biased region" description="Basic and acidic residues" evidence="1">
    <location>
        <begin position="53"/>
        <end position="83"/>
    </location>
</feature>
<feature type="domain" description="Hypervirulence associated protein TUDOR" evidence="2">
    <location>
        <begin position="10"/>
        <end position="68"/>
    </location>
</feature>
<dbReference type="EMBL" id="WHPN01000312">
    <property type="protein sequence ID" value="KAF4407520.1"/>
    <property type="molecule type" value="Genomic_DNA"/>
</dbReference>
<evidence type="ECO:0000313" key="3">
    <source>
        <dbReference type="EMBL" id="KAF4407520.1"/>
    </source>
</evidence>
<dbReference type="Gene3D" id="2.30.30.1060">
    <property type="match status" value="1"/>
</dbReference>
<organism evidence="3 4">
    <name type="scientific">Streptomyces lycii</name>
    <dbReference type="NCBI Taxonomy" id="2654337"/>
    <lineage>
        <taxon>Bacteria</taxon>
        <taxon>Bacillati</taxon>
        <taxon>Actinomycetota</taxon>
        <taxon>Actinomycetes</taxon>
        <taxon>Kitasatosporales</taxon>
        <taxon>Streptomycetaceae</taxon>
        <taxon>Streptomyces</taxon>
    </lineage>
</organism>
<feature type="compositionally biased region" description="Basic and acidic residues" evidence="1">
    <location>
        <begin position="1"/>
        <end position="14"/>
    </location>
</feature>
<keyword evidence="4" id="KW-1185">Reference proteome</keyword>
<protein>
    <submittedName>
        <fullName evidence="3">DUF2945 domain-containing protein</fullName>
    </submittedName>
</protein>
<feature type="region of interest" description="Disordered" evidence="1">
    <location>
        <begin position="1"/>
        <end position="95"/>
    </location>
</feature>